<gene>
    <name evidence="1" type="ORF">ECRASSUSDP1_LOCUS26137</name>
</gene>
<dbReference type="Proteomes" id="UP001295684">
    <property type="component" value="Unassembled WGS sequence"/>
</dbReference>
<keyword evidence="2" id="KW-1185">Reference proteome</keyword>
<comment type="caution">
    <text evidence="1">The sequence shown here is derived from an EMBL/GenBank/DDBJ whole genome shotgun (WGS) entry which is preliminary data.</text>
</comment>
<reference evidence="1" key="1">
    <citation type="submission" date="2023-07" db="EMBL/GenBank/DDBJ databases">
        <authorList>
            <consortium name="AG Swart"/>
            <person name="Singh M."/>
            <person name="Singh A."/>
            <person name="Seah K."/>
            <person name="Emmerich C."/>
        </authorList>
    </citation>
    <scope>NUCLEOTIDE SEQUENCE</scope>
    <source>
        <strain evidence="1">DP1</strain>
    </source>
</reference>
<name>A0AAD1Y4L7_EUPCR</name>
<proteinExistence type="predicted"/>
<dbReference type="AlphaFoldDB" id="A0AAD1Y4L7"/>
<dbReference type="EMBL" id="CAMPGE010026937">
    <property type="protein sequence ID" value="CAI2384603.1"/>
    <property type="molecule type" value="Genomic_DNA"/>
</dbReference>
<sequence length="45" mass="5318">MKKNCGLGNNIFWCFYESIIIGARLVEKFRADAELKRMRCCPKTY</sequence>
<evidence type="ECO:0000313" key="1">
    <source>
        <dbReference type="EMBL" id="CAI2384603.1"/>
    </source>
</evidence>
<accession>A0AAD1Y4L7</accession>
<organism evidence="1 2">
    <name type="scientific">Euplotes crassus</name>
    <dbReference type="NCBI Taxonomy" id="5936"/>
    <lineage>
        <taxon>Eukaryota</taxon>
        <taxon>Sar</taxon>
        <taxon>Alveolata</taxon>
        <taxon>Ciliophora</taxon>
        <taxon>Intramacronucleata</taxon>
        <taxon>Spirotrichea</taxon>
        <taxon>Hypotrichia</taxon>
        <taxon>Euplotida</taxon>
        <taxon>Euplotidae</taxon>
        <taxon>Moneuplotes</taxon>
    </lineage>
</organism>
<evidence type="ECO:0000313" key="2">
    <source>
        <dbReference type="Proteomes" id="UP001295684"/>
    </source>
</evidence>
<protein>
    <submittedName>
        <fullName evidence="1">Uncharacterized protein</fullName>
    </submittedName>
</protein>